<organism evidence="1">
    <name type="scientific">bioreactor metagenome</name>
    <dbReference type="NCBI Taxonomy" id="1076179"/>
    <lineage>
        <taxon>unclassified sequences</taxon>
        <taxon>metagenomes</taxon>
        <taxon>ecological metagenomes</taxon>
    </lineage>
</organism>
<reference evidence="1" key="1">
    <citation type="submission" date="2019-08" db="EMBL/GenBank/DDBJ databases">
        <authorList>
            <person name="Kucharzyk K."/>
            <person name="Murdoch R.W."/>
            <person name="Higgins S."/>
            <person name="Loffler F."/>
        </authorList>
    </citation>
    <scope>NUCLEOTIDE SEQUENCE</scope>
</reference>
<comment type="caution">
    <text evidence="1">The sequence shown here is derived from an EMBL/GenBank/DDBJ whole genome shotgun (WGS) entry which is preliminary data.</text>
</comment>
<name>A0A645A0Y1_9ZZZZ</name>
<dbReference type="EMBL" id="VSSQ01011440">
    <property type="protein sequence ID" value="MPM46839.1"/>
    <property type="molecule type" value="Genomic_DNA"/>
</dbReference>
<evidence type="ECO:0000313" key="1">
    <source>
        <dbReference type="EMBL" id="MPM46839.1"/>
    </source>
</evidence>
<gene>
    <name evidence="1" type="ORF">SDC9_93546</name>
</gene>
<accession>A0A645A0Y1</accession>
<proteinExistence type="predicted"/>
<protein>
    <submittedName>
        <fullName evidence="1">Uncharacterized protein</fullName>
    </submittedName>
</protein>
<sequence>MFFQCRILTQKFFFGQASGNHCVYHAVENLHLNSAAGPFMNKSGFAALDKRHVISRGDDAHSAAVKVKSLVHLVVRSVNVHLIGLHILSKQRC</sequence>
<dbReference type="AlphaFoldDB" id="A0A645A0Y1"/>